<keyword evidence="11" id="KW-0902">Two-component regulatory system</keyword>
<evidence type="ECO:0000256" key="8">
    <source>
        <dbReference type="ARBA" id="ARBA00022777"/>
    </source>
</evidence>
<dbReference type="CDD" id="cd00082">
    <property type="entry name" value="HisKA"/>
    <property type="match status" value="1"/>
</dbReference>
<comment type="catalytic activity">
    <reaction evidence="1">
        <text>ATP + protein L-histidine = ADP + protein N-phospho-L-histidine.</text>
        <dbReference type="EC" id="2.7.13.3"/>
    </reaction>
</comment>
<dbReference type="GO" id="GO:0005886">
    <property type="term" value="C:plasma membrane"/>
    <property type="evidence" value="ECO:0007669"/>
    <property type="project" value="TreeGrafter"/>
</dbReference>
<evidence type="ECO:0000259" key="15">
    <source>
        <dbReference type="PROSITE" id="PS50109"/>
    </source>
</evidence>
<sequence length="440" mass="47692">MLFPRSLRYRLIAFLLLAFSLSALVQGGSAYRTALQEADEIFDYHMQQMAFSLQGSVGSGTVSLPLGDQKSYDFMVQVWGLDGVPMFRSPGEALLPQRAVLGFSNLDANGKHFRVFSLQTRYQVVQVAQDLAVRQRMAGQLAFRTIAPIALMLPLLALVVWWVVSHSLEPVAKVRDQLAARAVDDLSPVASEELPAEVKPLVDELNSLLGRVRQAFEAQQHFIADAAHELRSPLAALKLQLQSLQRAPDAPGQALAIGRLASGIERASHLIEQLMALAREQAPGEAQQLAQPLALDQLCKDAVVDISDAAAARQIDLGLTRCDAAQVRGEPQALRMLLRNLLDNAVKYSPEGGRVDVSLLATPDEALLVVEDSGPGIAVAERERVFDRFYRSADAQQASGSGLGLAIVKAIAERHGARLTLGEAAALGGLRVELRLPRIK</sequence>
<keyword evidence="7" id="KW-0547">Nucleotide-binding</keyword>
<evidence type="ECO:0000256" key="7">
    <source>
        <dbReference type="ARBA" id="ARBA00022741"/>
    </source>
</evidence>
<dbReference type="InterPro" id="IPR003660">
    <property type="entry name" value="HAMP_dom"/>
</dbReference>
<evidence type="ECO:0000259" key="16">
    <source>
        <dbReference type="PROSITE" id="PS50885"/>
    </source>
</evidence>
<organism evidence="17 18">
    <name type="scientific">Paucibacter sediminis</name>
    <dbReference type="NCBI Taxonomy" id="3019553"/>
    <lineage>
        <taxon>Bacteria</taxon>
        <taxon>Pseudomonadati</taxon>
        <taxon>Pseudomonadota</taxon>
        <taxon>Betaproteobacteria</taxon>
        <taxon>Burkholderiales</taxon>
        <taxon>Sphaerotilaceae</taxon>
        <taxon>Roseateles</taxon>
    </lineage>
</organism>
<dbReference type="InterPro" id="IPR003594">
    <property type="entry name" value="HATPase_dom"/>
</dbReference>
<dbReference type="Pfam" id="PF08521">
    <property type="entry name" value="2CSK_N"/>
    <property type="match status" value="1"/>
</dbReference>
<dbReference type="PROSITE" id="PS50109">
    <property type="entry name" value="HIS_KIN"/>
    <property type="match status" value="1"/>
</dbReference>
<evidence type="ECO:0000256" key="10">
    <source>
        <dbReference type="ARBA" id="ARBA00022989"/>
    </source>
</evidence>
<keyword evidence="5" id="KW-0808">Transferase</keyword>
<evidence type="ECO:0000256" key="9">
    <source>
        <dbReference type="ARBA" id="ARBA00022840"/>
    </source>
</evidence>
<dbReference type="PRINTS" id="PR00344">
    <property type="entry name" value="BCTRLSENSOR"/>
</dbReference>
<dbReference type="InterPro" id="IPR005467">
    <property type="entry name" value="His_kinase_dom"/>
</dbReference>
<evidence type="ECO:0000256" key="4">
    <source>
        <dbReference type="ARBA" id="ARBA00022553"/>
    </source>
</evidence>
<dbReference type="InterPro" id="IPR036097">
    <property type="entry name" value="HisK_dim/P_sf"/>
</dbReference>
<dbReference type="InterPro" id="IPR004358">
    <property type="entry name" value="Sig_transdc_His_kin-like_C"/>
</dbReference>
<evidence type="ECO:0000313" key="17">
    <source>
        <dbReference type="EMBL" id="WIT14519.1"/>
    </source>
</evidence>
<accession>A0AA95NKI1</accession>
<keyword evidence="10 13" id="KW-1133">Transmembrane helix</keyword>
<dbReference type="PANTHER" id="PTHR45436:SF14">
    <property type="entry name" value="SENSOR PROTEIN QSEC"/>
    <property type="match status" value="1"/>
</dbReference>
<feature type="signal peptide" evidence="14">
    <location>
        <begin position="1"/>
        <end position="25"/>
    </location>
</feature>
<keyword evidence="12 13" id="KW-0472">Membrane</keyword>
<feature type="transmembrane region" description="Helical" evidence="13">
    <location>
        <begin position="51"/>
        <end position="67"/>
    </location>
</feature>
<dbReference type="Proteomes" id="UP001177769">
    <property type="component" value="Chromosome"/>
</dbReference>
<reference evidence="17" key="1">
    <citation type="submission" date="2023-01" db="EMBL/GenBank/DDBJ databases">
        <title>Whole genome sequence of Paucibacter sp. S2-9 isolated from pond sediment.</title>
        <authorList>
            <person name="Jung J.Y."/>
        </authorList>
    </citation>
    <scope>NUCLEOTIDE SEQUENCE</scope>
    <source>
        <strain evidence="17">S2-9</strain>
    </source>
</reference>
<evidence type="ECO:0000256" key="6">
    <source>
        <dbReference type="ARBA" id="ARBA00022692"/>
    </source>
</evidence>
<keyword evidence="4" id="KW-0597">Phosphoprotein</keyword>
<dbReference type="PROSITE" id="PS50885">
    <property type="entry name" value="HAMP"/>
    <property type="match status" value="1"/>
</dbReference>
<dbReference type="GO" id="GO:0000155">
    <property type="term" value="F:phosphorelay sensor kinase activity"/>
    <property type="evidence" value="ECO:0007669"/>
    <property type="project" value="InterPro"/>
</dbReference>
<feature type="chain" id="PRO_5041742418" description="histidine kinase" evidence="14">
    <location>
        <begin position="26"/>
        <end position="440"/>
    </location>
</feature>
<evidence type="ECO:0000256" key="5">
    <source>
        <dbReference type="ARBA" id="ARBA00022679"/>
    </source>
</evidence>
<dbReference type="RefSeq" id="WP_285235650.1">
    <property type="nucleotide sequence ID" value="NZ_CP116346.1"/>
</dbReference>
<dbReference type="Pfam" id="PF02518">
    <property type="entry name" value="HATPase_c"/>
    <property type="match status" value="1"/>
</dbReference>
<dbReference type="InterPro" id="IPR036890">
    <property type="entry name" value="HATPase_C_sf"/>
</dbReference>
<keyword evidence="9 17" id="KW-0067">ATP-binding</keyword>
<dbReference type="SUPFAM" id="SSF55874">
    <property type="entry name" value="ATPase domain of HSP90 chaperone/DNA topoisomerase II/histidine kinase"/>
    <property type="match status" value="1"/>
</dbReference>
<evidence type="ECO:0000256" key="12">
    <source>
        <dbReference type="ARBA" id="ARBA00023136"/>
    </source>
</evidence>
<evidence type="ECO:0000256" key="14">
    <source>
        <dbReference type="SAM" id="SignalP"/>
    </source>
</evidence>
<evidence type="ECO:0000256" key="13">
    <source>
        <dbReference type="SAM" id="Phobius"/>
    </source>
</evidence>
<dbReference type="EC" id="2.7.13.3" evidence="3"/>
<proteinExistence type="predicted"/>
<feature type="transmembrane region" description="Helical" evidence="13">
    <location>
        <begin position="141"/>
        <end position="164"/>
    </location>
</feature>
<dbReference type="SMART" id="SM00388">
    <property type="entry name" value="HisKA"/>
    <property type="match status" value="1"/>
</dbReference>
<feature type="domain" description="Histidine kinase" evidence="15">
    <location>
        <begin position="225"/>
        <end position="440"/>
    </location>
</feature>
<dbReference type="Gene3D" id="3.30.565.10">
    <property type="entry name" value="Histidine kinase-like ATPase, C-terminal domain"/>
    <property type="match status" value="1"/>
</dbReference>
<evidence type="ECO:0000256" key="1">
    <source>
        <dbReference type="ARBA" id="ARBA00000085"/>
    </source>
</evidence>
<dbReference type="InterPro" id="IPR003661">
    <property type="entry name" value="HisK_dim/P_dom"/>
</dbReference>
<dbReference type="Pfam" id="PF00512">
    <property type="entry name" value="HisKA"/>
    <property type="match status" value="1"/>
</dbReference>
<dbReference type="KEGG" id="pais:PFX98_19895"/>
<protein>
    <recommendedName>
        <fullName evidence="3">histidine kinase</fullName>
        <ecNumber evidence="3">2.7.13.3</ecNumber>
    </recommendedName>
</protein>
<dbReference type="SMART" id="SM00387">
    <property type="entry name" value="HATPase_c"/>
    <property type="match status" value="1"/>
</dbReference>
<dbReference type="Gene3D" id="1.10.287.130">
    <property type="match status" value="1"/>
</dbReference>
<keyword evidence="14" id="KW-0732">Signal</keyword>
<keyword evidence="18" id="KW-1185">Reference proteome</keyword>
<gene>
    <name evidence="17" type="ORF">PFX98_19895</name>
</gene>
<evidence type="ECO:0000313" key="18">
    <source>
        <dbReference type="Proteomes" id="UP001177769"/>
    </source>
</evidence>
<comment type="subcellular location">
    <subcellularLocation>
        <location evidence="2">Membrane</location>
        <topology evidence="2">Multi-pass membrane protein</topology>
    </subcellularLocation>
</comment>
<dbReference type="PANTHER" id="PTHR45436">
    <property type="entry name" value="SENSOR HISTIDINE KINASE YKOH"/>
    <property type="match status" value="1"/>
</dbReference>
<evidence type="ECO:0000256" key="11">
    <source>
        <dbReference type="ARBA" id="ARBA00023012"/>
    </source>
</evidence>
<evidence type="ECO:0000256" key="3">
    <source>
        <dbReference type="ARBA" id="ARBA00012438"/>
    </source>
</evidence>
<dbReference type="SUPFAM" id="SSF47384">
    <property type="entry name" value="Homodimeric domain of signal transducing histidine kinase"/>
    <property type="match status" value="1"/>
</dbReference>
<dbReference type="GO" id="GO:0005524">
    <property type="term" value="F:ATP binding"/>
    <property type="evidence" value="ECO:0007669"/>
    <property type="project" value="UniProtKB-KW"/>
</dbReference>
<dbReference type="InterPro" id="IPR013727">
    <property type="entry name" value="2CSK_N"/>
</dbReference>
<dbReference type="InterPro" id="IPR050428">
    <property type="entry name" value="TCS_sensor_his_kinase"/>
</dbReference>
<keyword evidence="8" id="KW-0418">Kinase</keyword>
<evidence type="ECO:0000256" key="2">
    <source>
        <dbReference type="ARBA" id="ARBA00004141"/>
    </source>
</evidence>
<feature type="domain" description="HAMP" evidence="16">
    <location>
        <begin position="165"/>
        <end position="217"/>
    </location>
</feature>
<keyword evidence="6 13" id="KW-0812">Transmembrane</keyword>
<dbReference type="EMBL" id="CP116346">
    <property type="protein sequence ID" value="WIT14519.1"/>
    <property type="molecule type" value="Genomic_DNA"/>
</dbReference>
<dbReference type="AlphaFoldDB" id="A0AA95NKI1"/>
<name>A0AA95NKI1_9BURK</name>